<sequence>MPLHRPLDEQAWGICTVQLQRPGNIEGFEEQITTYCVGYGPYPKRSGAYVGGRAGPEGRPKMRGKLLLLLLLLWPLSGGGRSCLERHSPVLLEHWKRSCSRGAREFVVHHGKVI</sequence>
<organism evidence="1">
    <name type="scientific">Gaeumannomyces tritici (strain R3-111a-1)</name>
    <name type="common">Wheat and barley take-all root rot fungus</name>
    <name type="synonym">Gaeumannomyces graminis var. tritici</name>
    <dbReference type="NCBI Taxonomy" id="644352"/>
    <lineage>
        <taxon>Eukaryota</taxon>
        <taxon>Fungi</taxon>
        <taxon>Dikarya</taxon>
        <taxon>Ascomycota</taxon>
        <taxon>Pezizomycotina</taxon>
        <taxon>Sordariomycetes</taxon>
        <taxon>Sordariomycetidae</taxon>
        <taxon>Magnaporthales</taxon>
        <taxon>Magnaporthaceae</taxon>
        <taxon>Gaeumannomyces</taxon>
    </lineage>
</organism>
<keyword evidence="3" id="KW-1185">Reference proteome</keyword>
<dbReference type="HOGENOM" id="CLU_2121243_0_0_1"/>
<dbReference type="VEuPathDB" id="FungiDB:GGTG_02711"/>
<evidence type="ECO:0000313" key="2">
    <source>
        <dbReference type="EnsemblFungi" id="EJT77605"/>
    </source>
</evidence>
<proteinExistence type="predicted"/>
<reference evidence="3" key="1">
    <citation type="submission" date="2010-07" db="EMBL/GenBank/DDBJ databases">
        <title>The genome sequence of Gaeumannomyces graminis var. tritici strain R3-111a-1.</title>
        <authorList>
            <consortium name="The Broad Institute Genome Sequencing Platform"/>
            <person name="Ma L.-J."/>
            <person name="Dead R."/>
            <person name="Young S."/>
            <person name="Zeng Q."/>
            <person name="Koehrsen M."/>
            <person name="Alvarado L."/>
            <person name="Berlin A."/>
            <person name="Chapman S.B."/>
            <person name="Chen Z."/>
            <person name="Freedman E."/>
            <person name="Gellesch M."/>
            <person name="Goldberg J."/>
            <person name="Griggs A."/>
            <person name="Gujja S."/>
            <person name="Heilman E.R."/>
            <person name="Heiman D."/>
            <person name="Hepburn T."/>
            <person name="Howarth C."/>
            <person name="Jen D."/>
            <person name="Larson L."/>
            <person name="Mehta T."/>
            <person name="Neiman D."/>
            <person name="Pearson M."/>
            <person name="Roberts A."/>
            <person name="Saif S."/>
            <person name="Shea T."/>
            <person name="Shenoy N."/>
            <person name="Sisk P."/>
            <person name="Stolte C."/>
            <person name="Sykes S."/>
            <person name="Walk T."/>
            <person name="White J."/>
            <person name="Yandava C."/>
            <person name="Haas B."/>
            <person name="Nusbaum C."/>
            <person name="Birren B."/>
        </authorList>
    </citation>
    <scope>NUCLEOTIDE SEQUENCE [LARGE SCALE GENOMIC DNA]</scope>
    <source>
        <strain evidence="3">R3-111a-1</strain>
    </source>
</reference>
<dbReference type="Proteomes" id="UP000006039">
    <property type="component" value="Unassembled WGS sequence"/>
</dbReference>
<reference evidence="2" key="4">
    <citation type="journal article" date="2015" name="G3 (Bethesda)">
        <title>Genome sequences of three phytopathogenic species of the Magnaporthaceae family of fungi.</title>
        <authorList>
            <person name="Okagaki L.H."/>
            <person name="Nunes C.C."/>
            <person name="Sailsbery J."/>
            <person name="Clay B."/>
            <person name="Brown D."/>
            <person name="John T."/>
            <person name="Oh Y."/>
            <person name="Young N."/>
            <person name="Fitzgerald M."/>
            <person name="Haas B.J."/>
            <person name="Zeng Q."/>
            <person name="Young S."/>
            <person name="Adiconis X."/>
            <person name="Fan L."/>
            <person name="Levin J.Z."/>
            <person name="Mitchell T.K."/>
            <person name="Okubara P.A."/>
            <person name="Farman M.L."/>
            <person name="Kohn L.M."/>
            <person name="Birren B."/>
            <person name="Ma L.-J."/>
            <person name="Dean R.A."/>
        </authorList>
    </citation>
    <scope>NUCLEOTIDE SEQUENCE</scope>
    <source>
        <strain evidence="2">R3-111a-1</strain>
    </source>
</reference>
<evidence type="ECO:0000313" key="1">
    <source>
        <dbReference type="EMBL" id="EJT77605.1"/>
    </source>
</evidence>
<accession>J3NN53</accession>
<dbReference type="EnsemblFungi" id="EJT77605">
    <property type="protein sequence ID" value="EJT77605"/>
    <property type="gene ID" value="GGTG_02711"/>
</dbReference>
<protein>
    <submittedName>
        <fullName evidence="1 2">Uncharacterized protein</fullName>
    </submittedName>
</protein>
<reference evidence="1" key="2">
    <citation type="submission" date="2010-07" db="EMBL/GenBank/DDBJ databases">
        <authorList>
            <consortium name="The Broad Institute Genome Sequencing Platform"/>
            <consortium name="Broad Institute Genome Sequencing Center for Infectious Disease"/>
            <person name="Ma L.-J."/>
            <person name="Dead R."/>
            <person name="Young S."/>
            <person name="Zeng Q."/>
            <person name="Koehrsen M."/>
            <person name="Alvarado L."/>
            <person name="Berlin A."/>
            <person name="Chapman S.B."/>
            <person name="Chen Z."/>
            <person name="Freedman E."/>
            <person name="Gellesch M."/>
            <person name="Goldberg J."/>
            <person name="Griggs A."/>
            <person name="Gujja S."/>
            <person name="Heilman E.R."/>
            <person name="Heiman D."/>
            <person name="Hepburn T."/>
            <person name="Howarth C."/>
            <person name="Jen D."/>
            <person name="Larson L."/>
            <person name="Mehta T."/>
            <person name="Neiman D."/>
            <person name="Pearson M."/>
            <person name="Roberts A."/>
            <person name="Saif S."/>
            <person name="Shea T."/>
            <person name="Shenoy N."/>
            <person name="Sisk P."/>
            <person name="Stolte C."/>
            <person name="Sykes S."/>
            <person name="Walk T."/>
            <person name="White J."/>
            <person name="Yandava C."/>
            <person name="Haas B."/>
            <person name="Nusbaum C."/>
            <person name="Birren B."/>
        </authorList>
    </citation>
    <scope>NUCLEOTIDE SEQUENCE</scope>
    <source>
        <strain evidence="1">R3-111a-1</strain>
    </source>
</reference>
<name>J3NN53_GAET3</name>
<dbReference type="EMBL" id="GL385396">
    <property type="protein sequence ID" value="EJT77605.1"/>
    <property type="molecule type" value="Genomic_DNA"/>
</dbReference>
<reference evidence="2" key="5">
    <citation type="submission" date="2018-04" db="UniProtKB">
        <authorList>
            <consortium name="EnsemblFungi"/>
        </authorList>
    </citation>
    <scope>IDENTIFICATION</scope>
    <source>
        <strain evidence="2">R3-111a-1</strain>
    </source>
</reference>
<gene>
    <name evidence="2" type="primary">20343169</name>
    <name evidence="1" type="ORF">GGTG_02711</name>
</gene>
<evidence type="ECO:0000313" key="3">
    <source>
        <dbReference type="Proteomes" id="UP000006039"/>
    </source>
</evidence>
<reference evidence="1" key="3">
    <citation type="submission" date="2010-09" db="EMBL/GenBank/DDBJ databases">
        <title>Annotation of Gaeumannomyces graminis var. tritici R3-111a-1.</title>
        <authorList>
            <consortium name="The Broad Institute Genome Sequencing Platform"/>
            <person name="Ma L.-J."/>
            <person name="Dead R."/>
            <person name="Young S.K."/>
            <person name="Zeng Q."/>
            <person name="Gargeya S."/>
            <person name="Fitzgerald M."/>
            <person name="Haas B."/>
            <person name="Abouelleil A."/>
            <person name="Alvarado L."/>
            <person name="Arachchi H.M."/>
            <person name="Berlin A."/>
            <person name="Brown A."/>
            <person name="Chapman S.B."/>
            <person name="Chen Z."/>
            <person name="Dunbar C."/>
            <person name="Freedman E."/>
            <person name="Gearin G."/>
            <person name="Gellesch M."/>
            <person name="Goldberg J."/>
            <person name="Griggs A."/>
            <person name="Gujja S."/>
            <person name="Heiman D."/>
            <person name="Howarth C."/>
            <person name="Larson L."/>
            <person name="Lui A."/>
            <person name="MacDonald P.J.P."/>
            <person name="Mehta T."/>
            <person name="Montmayeur A."/>
            <person name="Murphy C."/>
            <person name="Neiman D."/>
            <person name="Pearson M."/>
            <person name="Priest M."/>
            <person name="Roberts A."/>
            <person name="Saif S."/>
            <person name="Shea T."/>
            <person name="Shenoy N."/>
            <person name="Sisk P."/>
            <person name="Stolte C."/>
            <person name="Sykes S."/>
            <person name="Yandava C."/>
            <person name="Wortman J."/>
            <person name="Nusbaum C."/>
            <person name="Birren B."/>
        </authorList>
    </citation>
    <scope>NUCLEOTIDE SEQUENCE</scope>
    <source>
        <strain evidence="1">R3-111a-1</strain>
    </source>
</reference>
<dbReference type="RefSeq" id="XP_009218750.1">
    <property type="nucleotide sequence ID" value="XM_009220486.1"/>
</dbReference>
<dbReference type="GeneID" id="20343169"/>
<dbReference type="AlphaFoldDB" id="J3NN53"/>